<feature type="transmembrane region" description="Helical" evidence="1">
    <location>
        <begin position="253"/>
        <end position="273"/>
    </location>
</feature>
<name>A0A1Y1X590_9FUNG</name>
<accession>A0A1Y1X590</accession>
<evidence type="ECO:0000256" key="1">
    <source>
        <dbReference type="SAM" id="Phobius"/>
    </source>
</evidence>
<feature type="transmembrane region" description="Helical" evidence="1">
    <location>
        <begin position="36"/>
        <end position="53"/>
    </location>
</feature>
<evidence type="ECO:0000313" key="2">
    <source>
        <dbReference type="EMBL" id="ORX80526.1"/>
    </source>
</evidence>
<feature type="transmembrane region" description="Helical" evidence="1">
    <location>
        <begin position="174"/>
        <end position="195"/>
    </location>
</feature>
<reference evidence="2 3" key="2">
    <citation type="submission" date="2016-08" db="EMBL/GenBank/DDBJ databases">
        <title>Pervasive Adenine N6-methylation of Active Genes in Fungi.</title>
        <authorList>
            <consortium name="DOE Joint Genome Institute"/>
            <person name="Mondo S.J."/>
            <person name="Dannebaum R.O."/>
            <person name="Kuo R.C."/>
            <person name="Labutti K."/>
            <person name="Haridas S."/>
            <person name="Kuo A."/>
            <person name="Salamov A."/>
            <person name="Ahrendt S.R."/>
            <person name="Lipzen A."/>
            <person name="Sullivan W."/>
            <person name="Andreopoulos W.B."/>
            <person name="Clum A."/>
            <person name="Lindquist E."/>
            <person name="Daum C."/>
            <person name="Ramamoorthy G.K."/>
            <person name="Gryganskyi A."/>
            <person name="Culley D."/>
            <person name="Magnuson J.K."/>
            <person name="James T.Y."/>
            <person name="O'Malley M.A."/>
            <person name="Stajich J.E."/>
            <person name="Spatafora J.W."/>
            <person name="Visel A."/>
            <person name="Grigoriev I.V."/>
        </authorList>
    </citation>
    <scope>NUCLEOTIDE SEQUENCE [LARGE SCALE GENOMIC DNA]</scope>
    <source>
        <strain evidence="2 3">S4</strain>
    </source>
</reference>
<dbReference type="Proteomes" id="UP000193944">
    <property type="component" value="Unassembled WGS sequence"/>
</dbReference>
<keyword evidence="1" id="KW-1133">Transmembrane helix</keyword>
<reference evidence="2 3" key="1">
    <citation type="submission" date="2016-08" db="EMBL/GenBank/DDBJ databases">
        <title>A Parts List for Fungal Cellulosomes Revealed by Comparative Genomics.</title>
        <authorList>
            <consortium name="DOE Joint Genome Institute"/>
            <person name="Haitjema C.H."/>
            <person name="Gilmore S.P."/>
            <person name="Henske J.K."/>
            <person name="Solomon K.V."/>
            <person name="De Groot R."/>
            <person name="Kuo A."/>
            <person name="Mondo S.J."/>
            <person name="Salamov A.A."/>
            <person name="Labutti K."/>
            <person name="Zhao Z."/>
            <person name="Chiniquy J."/>
            <person name="Barry K."/>
            <person name="Brewer H.M."/>
            <person name="Purvine S.O."/>
            <person name="Wright A.T."/>
            <person name="Boxma B."/>
            <person name="Van Alen T."/>
            <person name="Hackstein J.H."/>
            <person name="Baker S.E."/>
            <person name="Grigoriev I.V."/>
            <person name="O'Malley M.A."/>
        </authorList>
    </citation>
    <scope>NUCLEOTIDE SEQUENCE [LARGE SCALE GENOMIC DNA]</scope>
    <source>
        <strain evidence="2 3">S4</strain>
    </source>
</reference>
<proteinExistence type="predicted"/>
<gene>
    <name evidence="2" type="ORF">BCR32DRAFT_245590</name>
</gene>
<keyword evidence="3" id="KW-1185">Reference proteome</keyword>
<sequence>MAKDQALNRFSENTGTCYGKNYKSISYGFFSQFQDSFFYANVIQVIVVVFLYFHLGNGRYWNLLLIASISGFLGAVIENATVAYLCLDSQKDNKSHSLVIPFLIAETFWTTCQYSIPFLNLIKMRAFAKGKQANIIRSTIIGLFVPFLFFRFFIGYERMMKGYLVDDKISSIHGYAFGVLAISDFICTISIIYFVKKHNRELAYSTSNVSDYIKNSSYITLVAVDSVGFCLSILDIITNLGIAESFLPKTITVPFQCLMSNFVLILTVDALLFKYNGSSSSNVNNSNINNYPSKNTTITKNKNDESNSTISNNYFVSV</sequence>
<dbReference type="EMBL" id="MCFG01000143">
    <property type="protein sequence ID" value="ORX80526.1"/>
    <property type="molecule type" value="Genomic_DNA"/>
</dbReference>
<keyword evidence="1" id="KW-0812">Transmembrane</keyword>
<feature type="transmembrane region" description="Helical" evidence="1">
    <location>
        <begin position="97"/>
        <end position="122"/>
    </location>
</feature>
<feature type="transmembrane region" description="Helical" evidence="1">
    <location>
        <begin position="216"/>
        <end position="241"/>
    </location>
</feature>
<keyword evidence="1" id="KW-0472">Membrane</keyword>
<organism evidence="2 3">
    <name type="scientific">Anaeromyces robustus</name>
    <dbReference type="NCBI Taxonomy" id="1754192"/>
    <lineage>
        <taxon>Eukaryota</taxon>
        <taxon>Fungi</taxon>
        <taxon>Fungi incertae sedis</taxon>
        <taxon>Chytridiomycota</taxon>
        <taxon>Chytridiomycota incertae sedis</taxon>
        <taxon>Neocallimastigomycetes</taxon>
        <taxon>Neocallimastigales</taxon>
        <taxon>Neocallimastigaceae</taxon>
        <taxon>Anaeromyces</taxon>
    </lineage>
</organism>
<protein>
    <submittedName>
        <fullName evidence="2">Uncharacterized protein</fullName>
    </submittedName>
</protein>
<dbReference type="AlphaFoldDB" id="A0A1Y1X590"/>
<evidence type="ECO:0000313" key="3">
    <source>
        <dbReference type="Proteomes" id="UP000193944"/>
    </source>
</evidence>
<feature type="transmembrane region" description="Helical" evidence="1">
    <location>
        <begin position="134"/>
        <end position="154"/>
    </location>
</feature>
<feature type="transmembrane region" description="Helical" evidence="1">
    <location>
        <begin position="60"/>
        <end position="77"/>
    </location>
</feature>
<dbReference type="OrthoDB" id="2143908at2759"/>
<comment type="caution">
    <text evidence="2">The sequence shown here is derived from an EMBL/GenBank/DDBJ whole genome shotgun (WGS) entry which is preliminary data.</text>
</comment>